<keyword evidence="2" id="KW-0328">Glycosyltransferase</keyword>
<dbReference type="PANTHER" id="PTHR46401">
    <property type="entry name" value="GLYCOSYLTRANSFERASE WBBK-RELATED"/>
    <property type="match status" value="1"/>
</dbReference>
<keyword evidence="3" id="KW-1185">Reference proteome</keyword>
<dbReference type="EMBL" id="JAZHYN010000002">
    <property type="protein sequence ID" value="MEF3365147.1"/>
    <property type="molecule type" value="Genomic_DNA"/>
</dbReference>
<dbReference type="RefSeq" id="WP_332080048.1">
    <property type="nucleotide sequence ID" value="NZ_JAZHYN010000002.1"/>
</dbReference>
<accession>A0ABU7XCN0</accession>
<dbReference type="GO" id="GO:0016757">
    <property type="term" value="F:glycosyltransferase activity"/>
    <property type="evidence" value="ECO:0007669"/>
    <property type="project" value="UniProtKB-KW"/>
</dbReference>
<evidence type="ECO:0000256" key="1">
    <source>
        <dbReference type="SAM" id="MobiDB-lite"/>
    </source>
</evidence>
<comment type="caution">
    <text evidence="2">The sequence shown here is derived from an EMBL/GenBank/DDBJ whole genome shotgun (WGS) entry which is preliminary data.</text>
</comment>
<dbReference type="Gene3D" id="3.40.50.2000">
    <property type="entry name" value="Glycogen Phosphorylase B"/>
    <property type="match status" value="1"/>
</dbReference>
<keyword evidence="2" id="KW-0808">Transferase</keyword>
<feature type="region of interest" description="Disordered" evidence="1">
    <location>
        <begin position="558"/>
        <end position="584"/>
    </location>
</feature>
<protein>
    <submittedName>
        <fullName evidence="2">Glycosyltransferase</fullName>
        <ecNumber evidence="2">2.4.-.-</ecNumber>
    </submittedName>
</protein>
<dbReference type="Pfam" id="PF13692">
    <property type="entry name" value="Glyco_trans_1_4"/>
    <property type="match status" value="1"/>
</dbReference>
<organism evidence="2 3">
    <name type="scientific">Methylocystis borbori</name>
    <dbReference type="NCBI Taxonomy" id="3118750"/>
    <lineage>
        <taxon>Bacteria</taxon>
        <taxon>Pseudomonadati</taxon>
        <taxon>Pseudomonadota</taxon>
        <taxon>Alphaproteobacteria</taxon>
        <taxon>Hyphomicrobiales</taxon>
        <taxon>Methylocystaceae</taxon>
        <taxon>Methylocystis</taxon>
    </lineage>
</organism>
<name>A0ABU7XCN0_9HYPH</name>
<dbReference type="Proteomes" id="UP001350748">
    <property type="component" value="Unassembled WGS sequence"/>
</dbReference>
<evidence type="ECO:0000313" key="3">
    <source>
        <dbReference type="Proteomes" id="UP001350748"/>
    </source>
</evidence>
<sequence length="584" mass="64738">MNASAEDSPSKLRIGVVVPGLHKAAFGEGLLQYLIFLIRGLTPGVAQLNLAMRAESVEAFMTWRSHMPADLQADIVVTGVSHTILSDLWPTPVSDEQRNWVRSFEAGIDVWFPIQPHYTILESALKPVVALFADFVFAEYPTLFPDELFPKNQLPERVYEATMKMVLSTAGYICFSEHVKRRQILRHFDIPEDKIFVIPHAPFDYRAIAGANFEGREAAAERIREYLRDEPLKWRDAWQERLLGETLKEFPFEHAPYVFVSTRARPHKNVEIIVRAALALRRRYSNVKFIVTAPMRWDNPQDEFTRQVIAHGLHWDIVSVSHTPTTIHAALYACAALTLHPSPFEGGFPFTAFEALSMNCPVLLADGAVARETLPRGSEDLFLFSPISPKGLAERIESVIDARDEVLLRQQEALRGLGGSLRGNVEKVLGIMRSAIETGPIGLDLATSDAVVYDAAAPVDLEGLGWHRGESWGRWASEREAALVYWNPRSNASGALEIRLNAPPRHPGEVYKGAIKVHGEIAANFVVDGSAGNKISVRIENIPAGRIELGIMSDVLRSPSSVDPRSSDPRELGLGIVSVGPAES</sequence>
<gene>
    <name evidence="2" type="ORF">V3H18_01230</name>
</gene>
<reference evidence="2 3" key="1">
    <citation type="submission" date="2024-02" db="EMBL/GenBank/DDBJ databases">
        <authorList>
            <person name="Grouzdev D."/>
        </authorList>
    </citation>
    <scope>NUCLEOTIDE SEQUENCE [LARGE SCALE GENOMIC DNA]</scope>
    <source>
        <strain evidence="2 3">9N</strain>
    </source>
</reference>
<dbReference type="PANTHER" id="PTHR46401:SF8">
    <property type="entry name" value="BLL6006 PROTEIN"/>
    <property type="match status" value="1"/>
</dbReference>
<evidence type="ECO:0000313" key="2">
    <source>
        <dbReference type="EMBL" id="MEF3365147.1"/>
    </source>
</evidence>
<proteinExistence type="predicted"/>
<dbReference type="SUPFAM" id="SSF53756">
    <property type="entry name" value="UDP-Glycosyltransferase/glycogen phosphorylase"/>
    <property type="match status" value="1"/>
</dbReference>
<dbReference type="EC" id="2.4.-.-" evidence="2"/>